<dbReference type="SUPFAM" id="SSF51735">
    <property type="entry name" value="NAD(P)-binding Rossmann-fold domains"/>
    <property type="match status" value="1"/>
</dbReference>
<dbReference type="InterPro" id="IPR001509">
    <property type="entry name" value="Epimerase_deHydtase"/>
</dbReference>
<feature type="domain" description="NAD-dependent epimerase/dehydratase" evidence="1">
    <location>
        <begin position="3"/>
        <end position="222"/>
    </location>
</feature>
<dbReference type="EC" id="5.1.3.2" evidence="2"/>
<accession>A0A484SD34</accession>
<dbReference type="GO" id="GO:0003978">
    <property type="term" value="F:UDP-glucose 4-epimerase activity"/>
    <property type="evidence" value="ECO:0007669"/>
    <property type="project" value="UniProtKB-EC"/>
</dbReference>
<evidence type="ECO:0000313" key="2">
    <source>
        <dbReference type="EMBL" id="VFR60542.1"/>
    </source>
</evidence>
<dbReference type="AlphaFoldDB" id="A0A484SD34"/>
<name>A0A484SD34_9ZZZZ</name>
<dbReference type="PANTHER" id="PTHR43245:SF58">
    <property type="entry name" value="BLL5923 PROTEIN"/>
    <property type="match status" value="1"/>
</dbReference>
<organism evidence="2">
    <name type="scientific">plant metagenome</name>
    <dbReference type="NCBI Taxonomy" id="1297885"/>
    <lineage>
        <taxon>unclassified sequences</taxon>
        <taxon>metagenomes</taxon>
        <taxon>organismal metagenomes</taxon>
    </lineage>
</organism>
<evidence type="ECO:0000259" key="1">
    <source>
        <dbReference type="Pfam" id="PF01370"/>
    </source>
</evidence>
<dbReference type="InterPro" id="IPR036291">
    <property type="entry name" value="NAD(P)-bd_dom_sf"/>
</dbReference>
<keyword evidence="2" id="KW-0413">Isomerase</keyword>
<dbReference type="Gene3D" id="3.40.50.720">
    <property type="entry name" value="NAD(P)-binding Rossmann-like Domain"/>
    <property type="match status" value="1"/>
</dbReference>
<reference evidence="2" key="1">
    <citation type="submission" date="2019-03" db="EMBL/GenBank/DDBJ databases">
        <authorList>
            <person name="Danneels B."/>
        </authorList>
    </citation>
    <scope>NUCLEOTIDE SEQUENCE</scope>
</reference>
<dbReference type="InterPro" id="IPR050177">
    <property type="entry name" value="Lipid_A_modif_metabolic_enz"/>
</dbReference>
<sequence>MKILVTGANGFIGRGLCAELTRLGHQVVAAVRKPSAMPGERVTGDMAAFGEWAEVLRGVDVVLHLAGRAHVLKEQLSDPLAEFRRVNTDVTLALAQQAAQAGVKRFIFLSSIGVNGNVSHSTPFTAGMAPHPVAPYAVSKYEAELGLKALASRLEVVVVRPPLVYGQGAPGNFRSMVNIVARGLPLPLGAVTANRRTLVGLDNLISLLVVCLDHPQAPGQTFLAGDDEDLSTTALLRRLGAAMGVRPRLLPVPPAALGLAARLLGKGAVAQRLLGNLQVDISHTRDTLGWRPPVSVDEGLRRAVSDQARA</sequence>
<proteinExistence type="predicted"/>
<protein>
    <submittedName>
        <fullName evidence="2">UDP-glucose 4-epimerase</fullName>
        <ecNumber evidence="2">5.1.3.2</ecNumber>
    </submittedName>
</protein>
<dbReference type="PANTHER" id="PTHR43245">
    <property type="entry name" value="BIFUNCTIONAL POLYMYXIN RESISTANCE PROTEIN ARNA"/>
    <property type="match status" value="1"/>
</dbReference>
<dbReference type="EMBL" id="CAADID010000007">
    <property type="protein sequence ID" value="VFR60542.1"/>
    <property type="molecule type" value="Genomic_DNA"/>
</dbReference>
<gene>
    <name evidence="2" type="ORF">ANT3_2751</name>
</gene>
<dbReference type="Pfam" id="PF01370">
    <property type="entry name" value="Epimerase"/>
    <property type="match status" value="1"/>
</dbReference>